<name>A0A2U0UH95_9BACT</name>
<protein>
    <submittedName>
        <fullName evidence="1">Uncharacterized protein</fullName>
    </submittedName>
</protein>
<gene>
    <name evidence="1" type="ORF">C7379_105124</name>
</gene>
<accession>A0A2U0UH95</accession>
<reference evidence="1 2" key="1">
    <citation type="submission" date="2018-05" db="EMBL/GenBank/DDBJ databases">
        <title>Genomic Encyclopedia of Type Strains, Phase IV (KMG-IV): sequencing the most valuable type-strain genomes for metagenomic binning, comparative biology and taxonomic classification.</title>
        <authorList>
            <person name="Goeker M."/>
        </authorList>
    </citation>
    <scope>NUCLEOTIDE SEQUENCE [LARGE SCALE GENOMIC DNA]</scope>
    <source>
        <strain evidence="1 2">DSM 100333</strain>
    </source>
</reference>
<comment type="caution">
    <text evidence="1">The sequence shown here is derived from an EMBL/GenBank/DDBJ whole genome shotgun (WGS) entry which is preliminary data.</text>
</comment>
<dbReference type="EMBL" id="QENY01000005">
    <property type="protein sequence ID" value="PVX57003.1"/>
    <property type="molecule type" value="Genomic_DNA"/>
</dbReference>
<proteinExistence type="predicted"/>
<evidence type="ECO:0000313" key="2">
    <source>
        <dbReference type="Proteomes" id="UP000245870"/>
    </source>
</evidence>
<keyword evidence="2" id="KW-1185">Reference proteome</keyword>
<evidence type="ECO:0000313" key="1">
    <source>
        <dbReference type="EMBL" id="PVX57003.1"/>
    </source>
</evidence>
<dbReference type="Proteomes" id="UP000245870">
    <property type="component" value="Unassembled WGS sequence"/>
</dbReference>
<dbReference type="AlphaFoldDB" id="A0A2U0UH95"/>
<organism evidence="1 2">
    <name type="scientific">Hallella colorans</name>
    <dbReference type="NCBI Taxonomy" id="1703337"/>
    <lineage>
        <taxon>Bacteria</taxon>
        <taxon>Pseudomonadati</taxon>
        <taxon>Bacteroidota</taxon>
        <taxon>Bacteroidia</taxon>
        <taxon>Bacteroidales</taxon>
        <taxon>Prevotellaceae</taxon>
        <taxon>Hallella</taxon>
    </lineage>
</organism>
<sequence length="64" mass="7074">MGRYLSGLRAAHHRRTLLSGGQSYALKAVLDRCLTRSMTANRRNVLPLAGEVIQVPKYTCLFAA</sequence>